<comment type="caution">
    <text evidence="1">The sequence shown here is derived from an EMBL/GenBank/DDBJ whole genome shotgun (WGS) entry which is preliminary data.</text>
</comment>
<evidence type="ECO:0000313" key="1">
    <source>
        <dbReference type="EMBL" id="MCQ5121677.1"/>
    </source>
</evidence>
<protein>
    <submittedName>
        <fullName evidence="1">Uncharacterized protein</fullName>
    </submittedName>
</protein>
<dbReference type="Proteomes" id="UP001524435">
    <property type="component" value="Unassembled WGS sequence"/>
</dbReference>
<evidence type="ECO:0000313" key="2">
    <source>
        <dbReference type="Proteomes" id="UP001524435"/>
    </source>
</evidence>
<accession>A0ABT1SKC4</accession>
<reference evidence="1 2" key="1">
    <citation type="submission" date="2022-06" db="EMBL/GenBank/DDBJ databases">
        <title>Isolation of gut microbiota from human fecal samples.</title>
        <authorList>
            <person name="Pamer E.G."/>
            <person name="Barat B."/>
            <person name="Waligurski E."/>
            <person name="Medina S."/>
            <person name="Paddock L."/>
            <person name="Mostad J."/>
        </authorList>
    </citation>
    <scope>NUCLEOTIDE SEQUENCE [LARGE SCALE GENOMIC DNA]</scope>
    <source>
        <strain evidence="1 2">DFI.6.1</strain>
    </source>
</reference>
<sequence>MKNGIMHNKYDSSSYHTFHFVDTENMIGGEVISYQVKSSFAYRGKGSRAQNLCKNYAYPQVTNKNASGTATASNTLASSRFATHWHFGESLQ</sequence>
<keyword evidence="2" id="KW-1185">Reference proteome</keyword>
<organism evidence="1 2">
    <name type="scientific">Massilicoli timonensis</name>
    <dbReference type="NCBI Taxonomy" id="2015901"/>
    <lineage>
        <taxon>Bacteria</taxon>
        <taxon>Bacillati</taxon>
        <taxon>Bacillota</taxon>
        <taxon>Erysipelotrichia</taxon>
        <taxon>Erysipelotrichales</taxon>
        <taxon>Erysipelotrichaceae</taxon>
        <taxon>Massilicoli</taxon>
    </lineage>
</organism>
<gene>
    <name evidence="1" type="ORF">NE663_05310</name>
</gene>
<name>A0ABT1SKC4_9FIRM</name>
<dbReference type="RefSeq" id="WP_178200762.1">
    <property type="nucleotide sequence ID" value="NZ_CALVCM010000005.1"/>
</dbReference>
<proteinExistence type="predicted"/>
<dbReference type="EMBL" id="JANGCH010000005">
    <property type="protein sequence ID" value="MCQ5121677.1"/>
    <property type="molecule type" value="Genomic_DNA"/>
</dbReference>